<keyword evidence="2" id="KW-1185">Reference proteome</keyword>
<dbReference type="eggNOG" id="COG1961">
    <property type="taxonomic scope" value="Bacteria"/>
</dbReference>
<dbReference type="AlphaFoldDB" id="I4YK65"/>
<dbReference type="Proteomes" id="UP000003947">
    <property type="component" value="Unassembled WGS sequence"/>
</dbReference>
<evidence type="ECO:0000313" key="1">
    <source>
        <dbReference type="EMBL" id="EIM24357.1"/>
    </source>
</evidence>
<reference evidence="1 2" key="1">
    <citation type="submission" date="2012-02" db="EMBL/GenBank/DDBJ databases">
        <title>Improved High-Quality Draft sequence of Microvirga sp. WSM3557.</title>
        <authorList>
            <consortium name="US DOE Joint Genome Institute"/>
            <person name="Lucas S."/>
            <person name="Han J."/>
            <person name="Lapidus A."/>
            <person name="Cheng J.-F."/>
            <person name="Goodwin L."/>
            <person name="Pitluck S."/>
            <person name="Peters L."/>
            <person name="Zhang X."/>
            <person name="Detter J.C."/>
            <person name="Han C."/>
            <person name="Tapia R."/>
            <person name="Land M."/>
            <person name="Hauser L."/>
            <person name="Kyrpides N."/>
            <person name="Ivanova N."/>
            <person name="Pagani I."/>
            <person name="Brau L."/>
            <person name="Yates R."/>
            <person name="O'Hara G."/>
            <person name="Rui T."/>
            <person name="Howieson J."/>
            <person name="Reeve W."/>
            <person name="Woyke T."/>
        </authorList>
    </citation>
    <scope>NUCLEOTIDE SEQUENCE [LARGE SCALE GENOMIC DNA]</scope>
    <source>
        <strain evidence="1 2">WSM3557</strain>
    </source>
</reference>
<sequence>MGHAGIVLGLEVSRLARNNADWYRLIDLCGLSDTLIGDADGLYEPIS</sequence>
<protein>
    <recommendedName>
        <fullName evidence="3">Resolvase/invertase-type recombinase catalytic domain-containing protein</fullName>
    </recommendedName>
</protein>
<organism evidence="1 2">
    <name type="scientific">Microvirga lotononidis</name>
    <dbReference type="NCBI Taxonomy" id="864069"/>
    <lineage>
        <taxon>Bacteria</taxon>
        <taxon>Pseudomonadati</taxon>
        <taxon>Pseudomonadota</taxon>
        <taxon>Alphaproteobacteria</taxon>
        <taxon>Hyphomicrobiales</taxon>
        <taxon>Methylobacteriaceae</taxon>
        <taxon>Microvirga</taxon>
    </lineage>
</organism>
<evidence type="ECO:0000313" key="2">
    <source>
        <dbReference type="Proteomes" id="UP000003947"/>
    </source>
</evidence>
<dbReference type="EMBL" id="JH660649">
    <property type="protein sequence ID" value="EIM24357.1"/>
    <property type="molecule type" value="Genomic_DNA"/>
</dbReference>
<dbReference type="PATRIC" id="fig|864069.3.peg.7511"/>
<name>I4YK65_9HYPH</name>
<dbReference type="STRING" id="864069.MicloDRAFT_00070100"/>
<accession>I4YK65</accession>
<proteinExistence type="predicted"/>
<dbReference type="HOGENOM" id="CLU_3170263_0_0_5"/>
<evidence type="ECO:0008006" key="3">
    <source>
        <dbReference type="Google" id="ProtNLM"/>
    </source>
</evidence>
<gene>
    <name evidence="1" type="ORF">MicloDRAFT_00070100</name>
</gene>